<feature type="region of interest" description="Disordered" evidence="1">
    <location>
        <begin position="1"/>
        <end position="44"/>
    </location>
</feature>
<gene>
    <name evidence="2" type="ORF">FRX48_05585</name>
</gene>
<dbReference type="AlphaFoldDB" id="A0A5M8PN81"/>
<name>A0A5M8PN81_9LECA</name>
<protein>
    <submittedName>
        <fullName evidence="2">Uncharacterized protein</fullName>
    </submittedName>
</protein>
<dbReference type="Proteomes" id="UP000324767">
    <property type="component" value="Unassembled WGS sequence"/>
</dbReference>
<proteinExistence type="predicted"/>
<evidence type="ECO:0000313" key="2">
    <source>
        <dbReference type="EMBL" id="KAA6410164.1"/>
    </source>
</evidence>
<sequence length="214" mass="24007">MSRARTSSAMAPPNHQPSGSPTTSPRNPNPPSSSVLPTPTSSTLSTSACRTIASLQRSRLLQETWLIQLIHARDIFVDDYRQAHAHFHDLYGCVRRLEAAQHRLSPSFYNYYSDLQAVWYDEASEAMRVAREKVLQAREAIKTVRKIVRTMACIRGSEMVILTTHVTDCNVGKAGGGRRIRCCQQSQDHGLIAIDQDSYDLKAIEQLSAFPFQF</sequence>
<evidence type="ECO:0000313" key="3">
    <source>
        <dbReference type="Proteomes" id="UP000324767"/>
    </source>
</evidence>
<evidence type="ECO:0000256" key="1">
    <source>
        <dbReference type="SAM" id="MobiDB-lite"/>
    </source>
</evidence>
<accession>A0A5M8PN81</accession>
<reference evidence="2 3" key="1">
    <citation type="submission" date="2019-09" db="EMBL/GenBank/DDBJ databases">
        <title>The hologenome of the rock-dwelling lichen Lasallia pustulata.</title>
        <authorList>
            <person name="Greshake Tzovaras B."/>
            <person name="Segers F."/>
            <person name="Bicker A."/>
            <person name="Dal Grande F."/>
            <person name="Otte J."/>
            <person name="Hankeln T."/>
            <person name="Schmitt I."/>
            <person name="Ebersberger I."/>
        </authorList>
    </citation>
    <scope>NUCLEOTIDE SEQUENCE [LARGE SCALE GENOMIC DNA]</scope>
    <source>
        <strain evidence="2">A1-1</strain>
    </source>
</reference>
<organism evidence="2 3">
    <name type="scientific">Lasallia pustulata</name>
    <dbReference type="NCBI Taxonomy" id="136370"/>
    <lineage>
        <taxon>Eukaryota</taxon>
        <taxon>Fungi</taxon>
        <taxon>Dikarya</taxon>
        <taxon>Ascomycota</taxon>
        <taxon>Pezizomycotina</taxon>
        <taxon>Lecanoromycetes</taxon>
        <taxon>OSLEUM clade</taxon>
        <taxon>Umbilicariomycetidae</taxon>
        <taxon>Umbilicariales</taxon>
        <taxon>Umbilicariaceae</taxon>
        <taxon>Lasallia</taxon>
    </lineage>
</organism>
<comment type="caution">
    <text evidence="2">The sequence shown here is derived from an EMBL/GenBank/DDBJ whole genome shotgun (WGS) entry which is preliminary data.</text>
</comment>
<feature type="compositionally biased region" description="Low complexity" evidence="1">
    <location>
        <begin position="17"/>
        <end position="44"/>
    </location>
</feature>
<dbReference type="EMBL" id="VXIT01000009">
    <property type="protein sequence ID" value="KAA6410164.1"/>
    <property type="molecule type" value="Genomic_DNA"/>
</dbReference>